<feature type="compositionally biased region" description="Basic residues" evidence="1">
    <location>
        <begin position="12"/>
        <end position="27"/>
    </location>
</feature>
<evidence type="ECO:0000313" key="2">
    <source>
        <dbReference type="EMBL" id="GIY11556.1"/>
    </source>
</evidence>
<dbReference type="AlphaFoldDB" id="A0AAV4QT95"/>
<reference evidence="2 3" key="1">
    <citation type="submission" date="2021-06" db="EMBL/GenBank/DDBJ databases">
        <title>Caerostris extrusa draft genome.</title>
        <authorList>
            <person name="Kono N."/>
            <person name="Arakawa K."/>
        </authorList>
    </citation>
    <scope>NUCLEOTIDE SEQUENCE [LARGE SCALE GENOMIC DNA]</scope>
</reference>
<keyword evidence="3" id="KW-1185">Reference proteome</keyword>
<accession>A0AAV4QT95</accession>
<gene>
    <name evidence="2" type="ORF">CEXT_595021</name>
</gene>
<dbReference type="EMBL" id="BPLR01006659">
    <property type="protein sequence ID" value="GIY11556.1"/>
    <property type="molecule type" value="Genomic_DNA"/>
</dbReference>
<proteinExistence type="predicted"/>
<evidence type="ECO:0000313" key="3">
    <source>
        <dbReference type="Proteomes" id="UP001054945"/>
    </source>
</evidence>
<evidence type="ECO:0000256" key="1">
    <source>
        <dbReference type="SAM" id="MobiDB-lite"/>
    </source>
</evidence>
<name>A0AAV4QT95_CAEEX</name>
<comment type="caution">
    <text evidence="2">The sequence shown here is derived from an EMBL/GenBank/DDBJ whole genome shotgun (WGS) entry which is preliminary data.</text>
</comment>
<sequence>MAFCFTKPSTTGKKKKKKRKKERKKNCTRAPAFGKISSSLPSSKKTFYTSTESSLRTQVNVCVNEPKRVVFIQKDTRKTRPENVKYNTGVRHLSSTVAKQTESPCNNKFISYHDTSSAHSAVPPKKYDYVSSAYGHETVATPLNVFTLCV</sequence>
<feature type="region of interest" description="Disordered" evidence="1">
    <location>
        <begin position="1"/>
        <end position="44"/>
    </location>
</feature>
<protein>
    <submittedName>
        <fullName evidence="2">Uncharacterized protein</fullName>
    </submittedName>
</protein>
<dbReference type="Proteomes" id="UP001054945">
    <property type="component" value="Unassembled WGS sequence"/>
</dbReference>
<organism evidence="2 3">
    <name type="scientific">Caerostris extrusa</name>
    <name type="common">Bark spider</name>
    <name type="synonym">Caerostris bankana</name>
    <dbReference type="NCBI Taxonomy" id="172846"/>
    <lineage>
        <taxon>Eukaryota</taxon>
        <taxon>Metazoa</taxon>
        <taxon>Ecdysozoa</taxon>
        <taxon>Arthropoda</taxon>
        <taxon>Chelicerata</taxon>
        <taxon>Arachnida</taxon>
        <taxon>Araneae</taxon>
        <taxon>Araneomorphae</taxon>
        <taxon>Entelegynae</taxon>
        <taxon>Araneoidea</taxon>
        <taxon>Araneidae</taxon>
        <taxon>Caerostris</taxon>
    </lineage>
</organism>